<gene>
    <name evidence="1" type="ORF">DDZ44_04875</name>
</gene>
<dbReference type="Proteomes" id="UP000263273">
    <property type="component" value="Unassembled WGS sequence"/>
</dbReference>
<protein>
    <submittedName>
        <fullName evidence="1">Uncharacterized protein</fullName>
    </submittedName>
</protein>
<comment type="caution">
    <text evidence="1">The sequence shown here is derived from an EMBL/GenBank/DDBJ whole genome shotgun (WGS) entry which is preliminary data.</text>
</comment>
<evidence type="ECO:0000313" key="1">
    <source>
        <dbReference type="EMBL" id="HBK53252.1"/>
    </source>
</evidence>
<dbReference type="EMBL" id="DNZF01000107">
    <property type="protein sequence ID" value="HBK53252.1"/>
    <property type="molecule type" value="Genomic_DNA"/>
</dbReference>
<organism evidence="1 2">
    <name type="scientific">Syntrophomonas wolfei</name>
    <dbReference type="NCBI Taxonomy" id="863"/>
    <lineage>
        <taxon>Bacteria</taxon>
        <taxon>Bacillati</taxon>
        <taxon>Bacillota</taxon>
        <taxon>Clostridia</taxon>
        <taxon>Eubacteriales</taxon>
        <taxon>Syntrophomonadaceae</taxon>
        <taxon>Syntrophomonas</taxon>
    </lineage>
</organism>
<dbReference type="AlphaFoldDB" id="A0A354YYE6"/>
<reference evidence="1 2" key="1">
    <citation type="journal article" date="2018" name="Nat. Biotechnol.">
        <title>A standardized bacterial taxonomy based on genome phylogeny substantially revises the tree of life.</title>
        <authorList>
            <person name="Parks D.H."/>
            <person name="Chuvochina M."/>
            <person name="Waite D.W."/>
            <person name="Rinke C."/>
            <person name="Skarshewski A."/>
            <person name="Chaumeil P.A."/>
            <person name="Hugenholtz P."/>
        </authorList>
    </citation>
    <scope>NUCLEOTIDE SEQUENCE [LARGE SCALE GENOMIC DNA]</scope>
    <source>
        <strain evidence="1">UBA10948</strain>
    </source>
</reference>
<proteinExistence type="predicted"/>
<sequence length="89" mass="9894">MSGNMYPKSRRNDKMQVGQYAEITSGACRNIIGQIVQIDRAYTALQVDATTIVIASNEDVGPVSWAKKRLIDTQSRDDQISLFPDTEAM</sequence>
<feature type="non-terminal residue" evidence="1">
    <location>
        <position position="89"/>
    </location>
</feature>
<accession>A0A354YYE6</accession>
<evidence type="ECO:0000313" key="2">
    <source>
        <dbReference type="Proteomes" id="UP000263273"/>
    </source>
</evidence>
<name>A0A354YYE6_9FIRM</name>